<feature type="compositionally biased region" description="Gly residues" evidence="1">
    <location>
        <begin position="209"/>
        <end position="219"/>
    </location>
</feature>
<feature type="region of interest" description="Disordered" evidence="1">
    <location>
        <begin position="180"/>
        <end position="268"/>
    </location>
</feature>
<organism evidence="2 3">
    <name type="scientific">Octopus sinensis</name>
    <name type="common">East Asian common octopus</name>
    <dbReference type="NCBI Taxonomy" id="2607531"/>
    <lineage>
        <taxon>Eukaryota</taxon>
        <taxon>Metazoa</taxon>
        <taxon>Spiralia</taxon>
        <taxon>Lophotrochozoa</taxon>
        <taxon>Mollusca</taxon>
        <taxon>Cephalopoda</taxon>
        <taxon>Coleoidea</taxon>
        <taxon>Octopodiformes</taxon>
        <taxon>Octopoda</taxon>
        <taxon>Incirrata</taxon>
        <taxon>Octopodidae</taxon>
        <taxon>Octopus</taxon>
    </lineage>
</organism>
<keyword evidence="2" id="KW-1185">Reference proteome</keyword>
<protein>
    <submittedName>
        <fullName evidence="3">GATA zinc finger domain-containing protein 14-like</fullName>
    </submittedName>
</protein>
<accession>A0A7E6EKR1</accession>
<evidence type="ECO:0000313" key="2">
    <source>
        <dbReference type="Proteomes" id="UP000515154"/>
    </source>
</evidence>
<proteinExistence type="predicted"/>
<evidence type="ECO:0000256" key="1">
    <source>
        <dbReference type="SAM" id="MobiDB-lite"/>
    </source>
</evidence>
<evidence type="ECO:0000313" key="3">
    <source>
        <dbReference type="RefSeq" id="XP_036355879.1"/>
    </source>
</evidence>
<feature type="compositionally biased region" description="Low complexity" evidence="1">
    <location>
        <begin position="220"/>
        <end position="268"/>
    </location>
</feature>
<dbReference type="KEGG" id="osn:118761829"/>
<name>A0A7E6EKR1_9MOLL</name>
<feature type="region of interest" description="Disordered" evidence="1">
    <location>
        <begin position="63"/>
        <end position="98"/>
    </location>
</feature>
<dbReference type="Proteomes" id="UP000515154">
    <property type="component" value="Unplaced"/>
</dbReference>
<dbReference type="RefSeq" id="XP_036355879.1">
    <property type="nucleotide sequence ID" value="XM_036499986.1"/>
</dbReference>
<sequence>MLMDMIIHSFICRLLQQMYSVVQLIELALITISMGLALSPKIAEKRHYPENGIVFTAAAIPPATPPEAESEPSCSSSSANSPLALSSGPPSPIRIEKPTPQFHRTTFSLNLANRYGTLPVYHFEPRDPIDYYHPDYMHSTFRKLLDDFVSWPRPIKALPETDPIKPYSADAVTYVRGHTPLSSSSNISSSSSSGSSCIGGIDGSSSSSSGGGGGGGGTCSGSDHSISNDNSNYNNHKNNNINGSSSDVTKDNNNNNSNNNNNNNNNNN</sequence>
<gene>
    <name evidence="3" type="primary">LOC118761829</name>
</gene>
<dbReference type="AlphaFoldDB" id="A0A7E6EKR1"/>
<reference evidence="3" key="1">
    <citation type="submission" date="2025-08" db="UniProtKB">
        <authorList>
            <consortium name="RefSeq"/>
        </authorList>
    </citation>
    <scope>IDENTIFICATION</scope>
</reference>
<feature type="compositionally biased region" description="Low complexity" evidence="1">
    <location>
        <begin position="182"/>
        <end position="208"/>
    </location>
</feature>
<feature type="compositionally biased region" description="Low complexity" evidence="1">
    <location>
        <begin position="71"/>
        <end position="88"/>
    </location>
</feature>